<dbReference type="PANTHER" id="PTHR31973:SF187">
    <property type="entry name" value="MUTATOR TRANSPOSASE MUDRA PROTEIN"/>
    <property type="match status" value="1"/>
</dbReference>
<organism evidence="2 3">
    <name type="scientific">Lithospermum erythrorhizon</name>
    <name type="common">Purple gromwell</name>
    <name type="synonym">Lithospermum officinale var. erythrorhizon</name>
    <dbReference type="NCBI Taxonomy" id="34254"/>
    <lineage>
        <taxon>Eukaryota</taxon>
        <taxon>Viridiplantae</taxon>
        <taxon>Streptophyta</taxon>
        <taxon>Embryophyta</taxon>
        <taxon>Tracheophyta</taxon>
        <taxon>Spermatophyta</taxon>
        <taxon>Magnoliopsida</taxon>
        <taxon>eudicotyledons</taxon>
        <taxon>Gunneridae</taxon>
        <taxon>Pentapetalae</taxon>
        <taxon>asterids</taxon>
        <taxon>lamiids</taxon>
        <taxon>Boraginales</taxon>
        <taxon>Boraginaceae</taxon>
        <taxon>Boraginoideae</taxon>
        <taxon>Lithospermeae</taxon>
        <taxon>Lithospermum</taxon>
    </lineage>
</organism>
<feature type="domain" description="MULE transposase" evidence="1">
    <location>
        <begin position="65"/>
        <end position="158"/>
    </location>
</feature>
<dbReference type="AlphaFoldDB" id="A0AAV3P8M0"/>
<keyword evidence="3" id="KW-1185">Reference proteome</keyword>
<evidence type="ECO:0000313" key="2">
    <source>
        <dbReference type="EMBL" id="GAA0148027.1"/>
    </source>
</evidence>
<gene>
    <name evidence="2" type="ORF">LIER_07577</name>
</gene>
<dbReference type="Pfam" id="PF10551">
    <property type="entry name" value="MULE"/>
    <property type="match status" value="1"/>
</dbReference>
<name>A0AAV3P8M0_LITER</name>
<comment type="caution">
    <text evidence="2">The sequence shown here is derived from an EMBL/GenBank/DDBJ whole genome shotgun (WGS) entry which is preliminary data.</text>
</comment>
<dbReference type="InterPro" id="IPR018289">
    <property type="entry name" value="MULE_transposase_dom"/>
</dbReference>
<dbReference type="Proteomes" id="UP001454036">
    <property type="component" value="Unassembled WGS sequence"/>
</dbReference>
<dbReference type="EMBL" id="BAABME010001174">
    <property type="protein sequence ID" value="GAA0148027.1"/>
    <property type="molecule type" value="Genomic_DNA"/>
</dbReference>
<sequence length="222" mass="25666">MAAGYLMYGNENQKFARLWSYAKEMIDIIPGSTVIIKQEEQKFQRIYVCPSPLKKDFLAGCRRFLCLDGCFLKGAFKGQILAVVGLVADKDIYPVAWAVVEVENTDSWTWFVRLLKEDLMMDREPDSSILMTDQQKIAIKNELPDAVHRLCVKHLHANSSKRFTGKTLKKMMLKCVRAANEPYFKVKMQQLRNVIVEGYEALRCIDLRKWARYAFRPGRNCA</sequence>
<reference evidence="2 3" key="1">
    <citation type="submission" date="2024-01" db="EMBL/GenBank/DDBJ databases">
        <title>The complete chloroplast genome sequence of Lithospermum erythrorhizon: insights into the phylogenetic relationship among Boraginaceae species and the maternal lineages of purple gromwells.</title>
        <authorList>
            <person name="Okada T."/>
            <person name="Watanabe K."/>
        </authorList>
    </citation>
    <scope>NUCLEOTIDE SEQUENCE [LARGE SCALE GENOMIC DNA]</scope>
</reference>
<protein>
    <recommendedName>
        <fullName evidence="1">MULE transposase domain-containing protein</fullName>
    </recommendedName>
</protein>
<evidence type="ECO:0000313" key="3">
    <source>
        <dbReference type="Proteomes" id="UP001454036"/>
    </source>
</evidence>
<accession>A0AAV3P8M0</accession>
<dbReference type="PANTHER" id="PTHR31973">
    <property type="entry name" value="POLYPROTEIN, PUTATIVE-RELATED"/>
    <property type="match status" value="1"/>
</dbReference>
<proteinExistence type="predicted"/>
<evidence type="ECO:0000259" key="1">
    <source>
        <dbReference type="Pfam" id="PF10551"/>
    </source>
</evidence>